<dbReference type="OrthoDB" id="9785847at2"/>
<organism evidence="2 3">
    <name type="scientific">Flavobacterium segetis</name>
    <dbReference type="NCBI Taxonomy" id="271157"/>
    <lineage>
        <taxon>Bacteria</taxon>
        <taxon>Pseudomonadati</taxon>
        <taxon>Bacteroidota</taxon>
        <taxon>Flavobacteriia</taxon>
        <taxon>Flavobacteriales</taxon>
        <taxon>Flavobacteriaceae</taxon>
        <taxon>Flavobacterium</taxon>
    </lineage>
</organism>
<dbReference type="Gene3D" id="3.40.50.1820">
    <property type="entry name" value="alpha/beta hydrolase"/>
    <property type="match status" value="1"/>
</dbReference>
<gene>
    <name evidence="2" type="ORF">SAMN05444396_106246</name>
</gene>
<dbReference type="InterPro" id="IPR029058">
    <property type="entry name" value="AB_hydrolase_fold"/>
</dbReference>
<dbReference type="Proteomes" id="UP000184036">
    <property type="component" value="Unassembled WGS sequence"/>
</dbReference>
<keyword evidence="3" id="KW-1185">Reference proteome</keyword>
<dbReference type="PANTHER" id="PTHR43433:SF5">
    <property type="entry name" value="AB HYDROLASE-1 DOMAIN-CONTAINING PROTEIN"/>
    <property type="match status" value="1"/>
</dbReference>
<name>A0A1M5I960_9FLAO</name>
<reference evidence="3" key="1">
    <citation type="submission" date="2016-11" db="EMBL/GenBank/DDBJ databases">
        <authorList>
            <person name="Varghese N."/>
            <person name="Submissions S."/>
        </authorList>
    </citation>
    <scope>NUCLEOTIDE SEQUENCE [LARGE SCALE GENOMIC DNA]</scope>
    <source>
        <strain evidence="3">DSM 19741</strain>
    </source>
</reference>
<feature type="domain" description="AB hydrolase-1" evidence="1">
    <location>
        <begin position="86"/>
        <end position="179"/>
    </location>
</feature>
<dbReference type="InterPro" id="IPR050471">
    <property type="entry name" value="AB_hydrolase"/>
</dbReference>
<sequence>MTKKSSIHTQSLEIPKIIIITSKLISFISTKLLTLFTAKLFTTPFKHKIPKRELGMDQKSFQKLIHIPVINKQINMYKYGKSDKKILLVHGWSGRGTQLYKIADELLGIGYSTISFDAPGHGKSPGNRSIMTDFISIILEINKQEGPFEVAIGHSLGGMSVLNAIKQGLKVNQAVVIGSGDIVEDIIDDFVAKLKLNPNISTQLRLHFEKKYGEKMNNYSAYLAAAETIIPVLVIHDKNDFEVPVKAGINIHKHLKNGELLLTEGLGHRKILGNDDVLEKIIQFIKLKS</sequence>
<proteinExistence type="predicted"/>
<dbReference type="RefSeq" id="WP_072992032.1">
    <property type="nucleotide sequence ID" value="NZ_FQWE01000006.1"/>
</dbReference>
<protein>
    <submittedName>
        <fullName evidence="2">Pimeloyl-ACP methyl ester carboxylesterase</fullName>
    </submittedName>
</protein>
<evidence type="ECO:0000313" key="3">
    <source>
        <dbReference type="Proteomes" id="UP000184036"/>
    </source>
</evidence>
<dbReference type="STRING" id="271157.SAMN05444396_106246"/>
<evidence type="ECO:0000259" key="1">
    <source>
        <dbReference type="Pfam" id="PF12697"/>
    </source>
</evidence>
<dbReference type="PANTHER" id="PTHR43433">
    <property type="entry name" value="HYDROLASE, ALPHA/BETA FOLD FAMILY PROTEIN"/>
    <property type="match status" value="1"/>
</dbReference>
<accession>A0A1M5I960</accession>
<dbReference type="SUPFAM" id="SSF53474">
    <property type="entry name" value="alpha/beta-Hydrolases"/>
    <property type="match status" value="1"/>
</dbReference>
<dbReference type="InterPro" id="IPR000073">
    <property type="entry name" value="AB_hydrolase_1"/>
</dbReference>
<dbReference type="AlphaFoldDB" id="A0A1M5I960"/>
<dbReference type="Pfam" id="PF12697">
    <property type="entry name" value="Abhydrolase_6"/>
    <property type="match status" value="1"/>
</dbReference>
<dbReference type="EMBL" id="FQWE01000006">
    <property type="protein sequence ID" value="SHG24767.1"/>
    <property type="molecule type" value="Genomic_DNA"/>
</dbReference>
<evidence type="ECO:0000313" key="2">
    <source>
        <dbReference type="EMBL" id="SHG24767.1"/>
    </source>
</evidence>